<evidence type="ECO:0000256" key="1">
    <source>
        <dbReference type="ARBA" id="ARBA00023002"/>
    </source>
</evidence>
<dbReference type="Gene3D" id="3.40.50.720">
    <property type="entry name" value="NAD(P)-binding Rossmann-like Domain"/>
    <property type="match status" value="1"/>
</dbReference>
<dbReference type="Proteomes" id="UP001445732">
    <property type="component" value="Unassembled WGS sequence"/>
</dbReference>
<organism evidence="3 4">
    <name type="scientific">Brevundimonas aurifodinae</name>
    <dbReference type="NCBI Taxonomy" id="1508312"/>
    <lineage>
        <taxon>Bacteria</taxon>
        <taxon>Pseudomonadati</taxon>
        <taxon>Pseudomonadota</taxon>
        <taxon>Alphaproteobacteria</taxon>
        <taxon>Caulobacterales</taxon>
        <taxon>Caulobacteraceae</taxon>
        <taxon>Brevundimonas</taxon>
    </lineage>
</organism>
<reference evidence="3 4" key="1">
    <citation type="submission" date="2024-06" db="EMBL/GenBank/DDBJ databases">
        <title>Brevundimonas sp. C11.</title>
        <authorList>
            <person name="Maltman C."/>
        </authorList>
    </citation>
    <scope>NUCLEOTIDE SEQUENCE [LARGE SCALE GENOMIC DNA]</scope>
    <source>
        <strain evidence="3 4">C11</strain>
    </source>
</reference>
<keyword evidence="1" id="KW-0560">Oxidoreductase</keyword>
<name>A0ABV1NL40_9CAUL</name>
<gene>
    <name evidence="3" type="ORF">ABN401_05010</name>
</gene>
<dbReference type="PANTHER" id="PTHR14239">
    <property type="entry name" value="DUDULIN-RELATED"/>
    <property type="match status" value="1"/>
</dbReference>
<proteinExistence type="predicted"/>
<keyword evidence="4" id="KW-1185">Reference proteome</keyword>
<sequence>MAGRHREPKVLNVNANGQASSSRASFRAWLVLGFRMTLPKEWVWGLTRRTALVGPQTWRSPMNIAICGAGPFGRNLGALLSLAGHQIVFGVRSPPATSAEHPGIDVFHFAESIARSEVIVLAVPGVVAEVPLSASPLAGKIVIDCTNLLNADWTPVILEGGQSNAERLQADFPAARVVKGFNTVFADMLQREVLEAKPVPAATFLCGEDASALSVVAGLAADIGLNPITVGGLSAARYCEALAHLHIQIATNGGRGTQGGFAYV</sequence>
<evidence type="ECO:0000313" key="4">
    <source>
        <dbReference type="Proteomes" id="UP001445732"/>
    </source>
</evidence>
<dbReference type="SUPFAM" id="SSF51735">
    <property type="entry name" value="NAD(P)-binding Rossmann-fold domains"/>
    <property type="match status" value="1"/>
</dbReference>
<dbReference type="PANTHER" id="PTHR14239:SF10">
    <property type="entry name" value="REDUCTASE"/>
    <property type="match status" value="1"/>
</dbReference>
<protein>
    <submittedName>
        <fullName evidence="3">NAD(P)-binding domain-containing protein</fullName>
    </submittedName>
</protein>
<evidence type="ECO:0000259" key="2">
    <source>
        <dbReference type="Pfam" id="PF03807"/>
    </source>
</evidence>
<dbReference type="Pfam" id="PF03807">
    <property type="entry name" value="F420_oxidored"/>
    <property type="match status" value="1"/>
</dbReference>
<evidence type="ECO:0000313" key="3">
    <source>
        <dbReference type="EMBL" id="MEQ7154568.1"/>
    </source>
</evidence>
<dbReference type="InterPro" id="IPR028939">
    <property type="entry name" value="P5C_Rdtase_cat_N"/>
</dbReference>
<dbReference type="InterPro" id="IPR051267">
    <property type="entry name" value="STEAP_metalloreductase"/>
</dbReference>
<feature type="domain" description="Pyrroline-5-carboxylate reductase catalytic N-terminal" evidence="2">
    <location>
        <begin position="64"/>
        <end position="147"/>
    </location>
</feature>
<dbReference type="InterPro" id="IPR036291">
    <property type="entry name" value="NAD(P)-bd_dom_sf"/>
</dbReference>
<comment type="caution">
    <text evidence="3">The sequence shown here is derived from an EMBL/GenBank/DDBJ whole genome shotgun (WGS) entry which is preliminary data.</text>
</comment>
<accession>A0ABV1NL40</accession>
<dbReference type="EMBL" id="JBEGDD010000003">
    <property type="protein sequence ID" value="MEQ7154568.1"/>
    <property type="molecule type" value="Genomic_DNA"/>
</dbReference>